<keyword evidence="3" id="KW-1185">Reference proteome</keyword>
<feature type="compositionally biased region" description="Basic and acidic residues" evidence="1">
    <location>
        <begin position="235"/>
        <end position="246"/>
    </location>
</feature>
<dbReference type="AlphaFoldDB" id="A0AAV0PW88"/>
<reference evidence="2" key="1">
    <citation type="submission" date="2022-08" db="EMBL/GenBank/DDBJ databases">
        <authorList>
            <person name="Gutierrez-Valencia J."/>
        </authorList>
    </citation>
    <scope>NUCLEOTIDE SEQUENCE</scope>
</reference>
<dbReference type="EMBL" id="CAMGYJ010000009">
    <property type="protein sequence ID" value="CAI0474687.1"/>
    <property type="molecule type" value="Genomic_DNA"/>
</dbReference>
<feature type="region of interest" description="Disordered" evidence="1">
    <location>
        <begin position="228"/>
        <end position="269"/>
    </location>
</feature>
<name>A0AAV0PW88_9ROSI</name>
<dbReference type="InterPro" id="IPR006461">
    <property type="entry name" value="PLAC_motif_containing"/>
</dbReference>
<comment type="caution">
    <text evidence="2">The sequence shown here is derived from an EMBL/GenBank/DDBJ whole genome shotgun (WGS) entry which is preliminary data.</text>
</comment>
<evidence type="ECO:0000313" key="3">
    <source>
        <dbReference type="Proteomes" id="UP001154282"/>
    </source>
</evidence>
<dbReference type="PANTHER" id="PTHR15907">
    <property type="entry name" value="DUF614 FAMILY PROTEIN-RELATED"/>
    <property type="match status" value="1"/>
</dbReference>
<accession>A0AAV0PW88</accession>
<evidence type="ECO:0000313" key="2">
    <source>
        <dbReference type="EMBL" id="CAI0474687.1"/>
    </source>
</evidence>
<dbReference type="Proteomes" id="UP001154282">
    <property type="component" value="Unassembled WGS sequence"/>
</dbReference>
<feature type="compositionally biased region" description="Pro residues" evidence="1">
    <location>
        <begin position="260"/>
        <end position="269"/>
    </location>
</feature>
<organism evidence="2 3">
    <name type="scientific">Linum tenue</name>
    <dbReference type="NCBI Taxonomy" id="586396"/>
    <lineage>
        <taxon>Eukaryota</taxon>
        <taxon>Viridiplantae</taxon>
        <taxon>Streptophyta</taxon>
        <taxon>Embryophyta</taxon>
        <taxon>Tracheophyta</taxon>
        <taxon>Spermatophyta</taxon>
        <taxon>Magnoliopsida</taxon>
        <taxon>eudicotyledons</taxon>
        <taxon>Gunneridae</taxon>
        <taxon>Pentapetalae</taxon>
        <taxon>rosids</taxon>
        <taxon>fabids</taxon>
        <taxon>Malpighiales</taxon>
        <taxon>Linaceae</taxon>
        <taxon>Linum</taxon>
    </lineage>
</organism>
<protein>
    <submittedName>
        <fullName evidence="2">Uncharacterized protein</fullName>
    </submittedName>
</protein>
<gene>
    <name evidence="2" type="ORF">LITE_LOCUS40147</name>
</gene>
<proteinExistence type="predicted"/>
<dbReference type="NCBIfam" id="TIGR01571">
    <property type="entry name" value="A_thal_Cys_rich"/>
    <property type="match status" value="1"/>
</dbReference>
<dbReference type="Pfam" id="PF04749">
    <property type="entry name" value="PLAC8"/>
    <property type="match status" value="1"/>
</dbReference>
<evidence type="ECO:0000256" key="1">
    <source>
        <dbReference type="SAM" id="MobiDB-lite"/>
    </source>
</evidence>
<sequence length="269" mass="30439">METTVIGISEGYVSVVTDQIKSLLFRKLVRKVQQPDHASEAVTNVNQDLSAPLGSNSHLNRPETWEVDGTMQQSDQQAAINRVQSPANIQDKIHQDPPATVVIEELRTGQPWTSGLYEWRTDQTNAILTAICPCVTFGQIAEVVDEGRSSCCSMCCICFLAMLASYSQWLVATEYRTKLRKKYVLVEDPYTDVASHVFCPLCSLCQEYRELKSRGLDPSLGWKGIVAQQQQKRKQSNEDRFRRRLEEEEEEDDHGETSTVPPPEQVMNQ</sequence>